<proteinExistence type="predicted"/>
<evidence type="ECO:0000259" key="1">
    <source>
        <dbReference type="Pfam" id="PF26138"/>
    </source>
</evidence>
<evidence type="ECO:0000313" key="2">
    <source>
        <dbReference type="EMBL" id="KAL0310270.1"/>
    </source>
</evidence>
<organism evidence="2">
    <name type="scientific">Sesamum calycinum</name>
    <dbReference type="NCBI Taxonomy" id="2727403"/>
    <lineage>
        <taxon>Eukaryota</taxon>
        <taxon>Viridiplantae</taxon>
        <taxon>Streptophyta</taxon>
        <taxon>Embryophyta</taxon>
        <taxon>Tracheophyta</taxon>
        <taxon>Spermatophyta</taxon>
        <taxon>Magnoliopsida</taxon>
        <taxon>eudicotyledons</taxon>
        <taxon>Gunneridae</taxon>
        <taxon>Pentapetalae</taxon>
        <taxon>asterids</taxon>
        <taxon>lamiids</taxon>
        <taxon>Lamiales</taxon>
        <taxon>Pedaliaceae</taxon>
        <taxon>Sesamum</taxon>
    </lineage>
</organism>
<protein>
    <recommendedName>
        <fullName evidence="1">DUF8040 domain-containing protein</fullName>
    </recommendedName>
</protein>
<name>A0AAW2KWE5_9LAMI</name>
<accession>A0AAW2KWE5</accession>
<gene>
    <name evidence="2" type="ORF">Scaly_2944700</name>
</gene>
<comment type="caution">
    <text evidence="2">The sequence shown here is derived from an EMBL/GenBank/DDBJ whole genome shotgun (WGS) entry which is preliminary data.</text>
</comment>
<reference evidence="2" key="1">
    <citation type="submission" date="2020-06" db="EMBL/GenBank/DDBJ databases">
        <authorList>
            <person name="Li T."/>
            <person name="Hu X."/>
            <person name="Zhang T."/>
            <person name="Song X."/>
            <person name="Zhang H."/>
            <person name="Dai N."/>
            <person name="Sheng W."/>
            <person name="Hou X."/>
            <person name="Wei L."/>
        </authorList>
    </citation>
    <scope>NUCLEOTIDE SEQUENCE</scope>
    <source>
        <strain evidence="2">KEN8</strain>
        <tissue evidence="2">Leaf</tissue>
    </source>
</reference>
<dbReference type="Pfam" id="PF26138">
    <property type="entry name" value="DUF8040"/>
    <property type="match status" value="1"/>
</dbReference>
<sequence>MSRNAFGRLRLILQNQELVNDAKPILVSEQVEMFLSVLAHHKRNCIVKYDFIRSARKEFLGALDDTYIDVRIPAKNRAHYRTRKGLVAVNVLCELVGEADNNTEYLGTIDSNPIRNTCNGFCIGYLGVLEQMLSKQLTGYGLKSDPHMSSKIHV</sequence>
<dbReference type="EMBL" id="JACGWM010000238">
    <property type="protein sequence ID" value="KAL0310270.1"/>
    <property type="molecule type" value="Genomic_DNA"/>
</dbReference>
<dbReference type="AlphaFoldDB" id="A0AAW2KWE5"/>
<feature type="domain" description="DUF8040" evidence="1">
    <location>
        <begin position="1"/>
        <end position="55"/>
    </location>
</feature>
<reference evidence="2" key="2">
    <citation type="journal article" date="2024" name="Plant">
        <title>Genomic evolution and insights into agronomic trait innovations of Sesamum species.</title>
        <authorList>
            <person name="Miao H."/>
            <person name="Wang L."/>
            <person name="Qu L."/>
            <person name="Liu H."/>
            <person name="Sun Y."/>
            <person name="Le M."/>
            <person name="Wang Q."/>
            <person name="Wei S."/>
            <person name="Zheng Y."/>
            <person name="Lin W."/>
            <person name="Duan Y."/>
            <person name="Cao H."/>
            <person name="Xiong S."/>
            <person name="Wang X."/>
            <person name="Wei L."/>
            <person name="Li C."/>
            <person name="Ma Q."/>
            <person name="Ju M."/>
            <person name="Zhao R."/>
            <person name="Li G."/>
            <person name="Mu C."/>
            <person name="Tian Q."/>
            <person name="Mei H."/>
            <person name="Zhang T."/>
            <person name="Gao T."/>
            <person name="Zhang H."/>
        </authorList>
    </citation>
    <scope>NUCLEOTIDE SEQUENCE</scope>
    <source>
        <strain evidence="2">KEN8</strain>
    </source>
</reference>
<dbReference type="InterPro" id="IPR058353">
    <property type="entry name" value="DUF8040"/>
</dbReference>